<organism evidence="1">
    <name type="scientific">Anguilla anguilla</name>
    <name type="common">European freshwater eel</name>
    <name type="synonym">Muraena anguilla</name>
    <dbReference type="NCBI Taxonomy" id="7936"/>
    <lineage>
        <taxon>Eukaryota</taxon>
        <taxon>Metazoa</taxon>
        <taxon>Chordata</taxon>
        <taxon>Craniata</taxon>
        <taxon>Vertebrata</taxon>
        <taxon>Euteleostomi</taxon>
        <taxon>Actinopterygii</taxon>
        <taxon>Neopterygii</taxon>
        <taxon>Teleostei</taxon>
        <taxon>Anguilliformes</taxon>
        <taxon>Anguillidae</taxon>
        <taxon>Anguilla</taxon>
    </lineage>
</organism>
<reference evidence="1" key="1">
    <citation type="submission" date="2014-11" db="EMBL/GenBank/DDBJ databases">
        <authorList>
            <person name="Amaro Gonzalez C."/>
        </authorList>
    </citation>
    <scope>NUCLEOTIDE SEQUENCE</scope>
</reference>
<dbReference type="EMBL" id="GBXM01073928">
    <property type="protein sequence ID" value="JAH34649.1"/>
    <property type="molecule type" value="Transcribed_RNA"/>
</dbReference>
<dbReference type="AlphaFoldDB" id="A0A0E9RZI6"/>
<sequence length="23" mass="2582">MQGWQFQPCGFSFPPITLAKLAN</sequence>
<protein>
    <submittedName>
        <fullName evidence="1">Uncharacterized protein</fullName>
    </submittedName>
</protein>
<name>A0A0E9RZI6_ANGAN</name>
<evidence type="ECO:0000313" key="1">
    <source>
        <dbReference type="EMBL" id="JAH34649.1"/>
    </source>
</evidence>
<reference evidence="1" key="2">
    <citation type="journal article" date="2015" name="Fish Shellfish Immunol.">
        <title>Early steps in the European eel (Anguilla anguilla)-Vibrio vulnificus interaction in the gills: Role of the RtxA13 toxin.</title>
        <authorList>
            <person name="Callol A."/>
            <person name="Pajuelo D."/>
            <person name="Ebbesson L."/>
            <person name="Teles M."/>
            <person name="MacKenzie S."/>
            <person name="Amaro C."/>
        </authorList>
    </citation>
    <scope>NUCLEOTIDE SEQUENCE</scope>
</reference>
<accession>A0A0E9RZI6</accession>
<proteinExistence type="predicted"/>